<proteinExistence type="predicted"/>
<name>A0AAV7P5H2_PLEWA</name>
<evidence type="ECO:0000313" key="2">
    <source>
        <dbReference type="EMBL" id="KAJ1122954.1"/>
    </source>
</evidence>
<gene>
    <name evidence="2" type="ORF">NDU88_001427</name>
</gene>
<sequence>MKSRTSRHRDGTTKAEGHARGGQKEVDDKEQTENADKREKEDPGKEETKASVEQAVKVSNEQEENATGEEEGDNTRDPEGNATGKVDRRAGEWKNEADEEGAGGAPVKISPMEEQRGSKKQNPASPRRDVAIPESQECIDFERLNEKILVAGMQICLKVKGDLCTEGDLTLKLGNVVPPKLIRKPIIQFAHVGHLVETDAKHK</sequence>
<feature type="compositionally biased region" description="Basic and acidic residues" evidence="1">
    <location>
        <begin position="8"/>
        <end position="50"/>
    </location>
</feature>
<organism evidence="2 3">
    <name type="scientific">Pleurodeles waltl</name>
    <name type="common">Iberian ribbed newt</name>
    <dbReference type="NCBI Taxonomy" id="8319"/>
    <lineage>
        <taxon>Eukaryota</taxon>
        <taxon>Metazoa</taxon>
        <taxon>Chordata</taxon>
        <taxon>Craniata</taxon>
        <taxon>Vertebrata</taxon>
        <taxon>Euteleostomi</taxon>
        <taxon>Amphibia</taxon>
        <taxon>Batrachia</taxon>
        <taxon>Caudata</taxon>
        <taxon>Salamandroidea</taxon>
        <taxon>Salamandridae</taxon>
        <taxon>Pleurodelinae</taxon>
        <taxon>Pleurodeles</taxon>
    </lineage>
</organism>
<dbReference type="AlphaFoldDB" id="A0AAV7P5H2"/>
<evidence type="ECO:0000256" key="1">
    <source>
        <dbReference type="SAM" id="MobiDB-lite"/>
    </source>
</evidence>
<dbReference type="EMBL" id="JANPWB010000011">
    <property type="protein sequence ID" value="KAJ1122954.1"/>
    <property type="molecule type" value="Genomic_DNA"/>
</dbReference>
<feature type="region of interest" description="Disordered" evidence="1">
    <location>
        <begin position="1"/>
        <end position="131"/>
    </location>
</feature>
<dbReference type="Proteomes" id="UP001066276">
    <property type="component" value="Chromosome 7"/>
</dbReference>
<comment type="caution">
    <text evidence="2">The sequence shown here is derived from an EMBL/GenBank/DDBJ whole genome shotgun (WGS) entry which is preliminary data.</text>
</comment>
<accession>A0AAV7P5H2</accession>
<feature type="compositionally biased region" description="Basic and acidic residues" evidence="1">
    <location>
        <begin position="73"/>
        <end position="96"/>
    </location>
</feature>
<protein>
    <submittedName>
        <fullName evidence="2">Uncharacterized protein</fullName>
    </submittedName>
</protein>
<evidence type="ECO:0000313" key="3">
    <source>
        <dbReference type="Proteomes" id="UP001066276"/>
    </source>
</evidence>
<reference evidence="2" key="1">
    <citation type="journal article" date="2022" name="bioRxiv">
        <title>Sequencing and chromosome-scale assembly of the giantPleurodeles waltlgenome.</title>
        <authorList>
            <person name="Brown T."/>
            <person name="Elewa A."/>
            <person name="Iarovenko S."/>
            <person name="Subramanian E."/>
            <person name="Araus A.J."/>
            <person name="Petzold A."/>
            <person name="Susuki M."/>
            <person name="Suzuki K.-i.T."/>
            <person name="Hayashi T."/>
            <person name="Toyoda A."/>
            <person name="Oliveira C."/>
            <person name="Osipova E."/>
            <person name="Leigh N.D."/>
            <person name="Simon A."/>
            <person name="Yun M.H."/>
        </authorList>
    </citation>
    <scope>NUCLEOTIDE SEQUENCE</scope>
    <source>
        <strain evidence="2">20211129_DDA</strain>
        <tissue evidence="2">Liver</tissue>
    </source>
</reference>
<feature type="compositionally biased region" description="Acidic residues" evidence="1">
    <location>
        <begin position="61"/>
        <end position="72"/>
    </location>
</feature>
<keyword evidence="3" id="KW-1185">Reference proteome</keyword>